<dbReference type="AlphaFoldDB" id="A0AAN5I790"/>
<accession>A0AAN5I790</accession>
<evidence type="ECO:0000313" key="1">
    <source>
        <dbReference type="EMBL" id="GMR55122.1"/>
    </source>
</evidence>
<sequence>SRGLAIIFASKTSFQAFHVVLKTLNNPACEIKGDIALFESILVIADQFDIKIIIDGVEQSLIANMEISVAEKLLFVDKHDSYRFIKLHTRALGWLGEDTDNWLALMGSTEFPQLSNKANFAFAENLFNIDQAHRNPNYYLETCTEMTNRENKMEGLDISDMVASGSFPSVFGINKRDSNGFLRNVDTHWTEAN</sequence>
<feature type="non-terminal residue" evidence="1">
    <location>
        <position position="1"/>
    </location>
</feature>
<organism evidence="1 2">
    <name type="scientific">Pristionchus mayeri</name>
    <dbReference type="NCBI Taxonomy" id="1317129"/>
    <lineage>
        <taxon>Eukaryota</taxon>
        <taxon>Metazoa</taxon>
        <taxon>Ecdysozoa</taxon>
        <taxon>Nematoda</taxon>
        <taxon>Chromadorea</taxon>
        <taxon>Rhabditida</taxon>
        <taxon>Rhabditina</taxon>
        <taxon>Diplogasteromorpha</taxon>
        <taxon>Diplogasteroidea</taxon>
        <taxon>Neodiplogasteridae</taxon>
        <taxon>Pristionchus</taxon>
    </lineage>
</organism>
<gene>
    <name evidence="1" type="ORF">PMAYCL1PPCAC_25317</name>
</gene>
<proteinExistence type="predicted"/>
<name>A0AAN5I790_9BILA</name>
<dbReference type="Proteomes" id="UP001328107">
    <property type="component" value="Unassembled WGS sequence"/>
</dbReference>
<comment type="caution">
    <text evidence="1">The sequence shown here is derived from an EMBL/GenBank/DDBJ whole genome shotgun (WGS) entry which is preliminary data.</text>
</comment>
<dbReference type="EMBL" id="BTRK01000005">
    <property type="protein sequence ID" value="GMR55122.1"/>
    <property type="molecule type" value="Genomic_DNA"/>
</dbReference>
<evidence type="ECO:0000313" key="2">
    <source>
        <dbReference type="Proteomes" id="UP001328107"/>
    </source>
</evidence>
<protein>
    <submittedName>
        <fullName evidence="1">Uncharacterized protein</fullName>
    </submittedName>
</protein>
<keyword evidence="2" id="KW-1185">Reference proteome</keyword>
<reference evidence="2" key="1">
    <citation type="submission" date="2022-10" db="EMBL/GenBank/DDBJ databases">
        <title>Genome assembly of Pristionchus species.</title>
        <authorList>
            <person name="Yoshida K."/>
            <person name="Sommer R.J."/>
        </authorList>
    </citation>
    <scope>NUCLEOTIDE SEQUENCE [LARGE SCALE GENOMIC DNA]</scope>
    <source>
        <strain evidence="2">RS5460</strain>
    </source>
</reference>